<dbReference type="Pfam" id="PF05973">
    <property type="entry name" value="Gp49"/>
    <property type="match status" value="1"/>
</dbReference>
<name>A0A0M4T8J8_9NOSO</name>
<sequence length="136" mass="15411">MDTEQEKPQLKKFKSIASALDDLKEFPEDVQDVMGYALELAQRGKKHPDAKPLRGFSGAGVLEIVDNFDGDTYRAIYTVKFEGVVYLLHAFQKKSKHGIATPKQDIELIEKRLKVAKEDYLQETQRSDGNKDGQPK</sequence>
<reference evidence="2" key="1">
    <citation type="submission" date="2015-07" db="EMBL/GenBank/DDBJ databases">
        <title>Genome Of Nitrogen-Fixing Cyanobacterium Nostoc piscinale CENA21 From Solimoes/Amazon River Floodplain Sediments And Comparative Genomics To Uncover Biosynthetic Natural Products Potential.</title>
        <authorList>
            <person name="Leao T.F."/>
            <person name="Leao P.N."/>
            <person name="Guimaraes P.I."/>
            <person name="de Melo A.G.C."/>
            <person name="Ramos R.T.J."/>
            <person name="Silva A."/>
            <person name="Fiore M.F."/>
            <person name="Schneider M.P.C."/>
        </authorList>
    </citation>
    <scope>NUCLEOTIDE SEQUENCE [LARGE SCALE GENOMIC DNA]</scope>
    <source>
        <strain evidence="2">CENA21</strain>
    </source>
</reference>
<dbReference type="OrthoDB" id="9797093at2"/>
<gene>
    <name evidence="1" type="ORF">ACX27_28840</name>
</gene>
<dbReference type="KEGG" id="npz:ACX27_28840"/>
<dbReference type="STRING" id="224013.ACX27_28840"/>
<dbReference type="PATRIC" id="fig|224013.5.peg.6900"/>
<dbReference type="AlphaFoldDB" id="A0A0M4T8J8"/>
<proteinExistence type="predicted"/>
<keyword evidence="2" id="KW-1185">Reference proteome</keyword>
<dbReference type="RefSeq" id="WP_062297587.1">
    <property type="nucleotide sequence ID" value="NZ_CP012036.1"/>
</dbReference>
<reference evidence="1 2" key="2">
    <citation type="journal article" date="2016" name="Genome Announc.">
        <title>Draft Genome Sequence of the N2-Fixing Cyanobacterium Nostoc piscinale CENA21, Isolated from the Brazilian Amazon Floodplain.</title>
        <authorList>
            <person name="Leao T."/>
            <person name="Guimaraes P.I."/>
            <person name="de Melo A.G."/>
            <person name="Ramos R.T."/>
            <person name="Leao P.N."/>
            <person name="Silva A."/>
            <person name="Fiore M.F."/>
            <person name="Schneider M.P."/>
        </authorList>
    </citation>
    <scope>NUCLEOTIDE SEQUENCE [LARGE SCALE GENOMIC DNA]</scope>
    <source>
        <strain evidence="1 2">CENA21</strain>
    </source>
</reference>
<dbReference type="InterPro" id="IPR009241">
    <property type="entry name" value="HigB-like"/>
</dbReference>
<organism evidence="1 2">
    <name type="scientific">Nostoc piscinale CENA21</name>
    <dbReference type="NCBI Taxonomy" id="224013"/>
    <lineage>
        <taxon>Bacteria</taxon>
        <taxon>Bacillati</taxon>
        <taxon>Cyanobacteriota</taxon>
        <taxon>Cyanophyceae</taxon>
        <taxon>Nostocales</taxon>
        <taxon>Nostocaceae</taxon>
        <taxon>Nostoc</taxon>
    </lineage>
</organism>
<evidence type="ECO:0000313" key="1">
    <source>
        <dbReference type="EMBL" id="ALF55941.1"/>
    </source>
</evidence>
<dbReference type="Proteomes" id="UP000062645">
    <property type="component" value="Chromosome"/>
</dbReference>
<evidence type="ECO:0000313" key="2">
    <source>
        <dbReference type="Proteomes" id="UP000062645"/>
    </source>
</evidence>
<dbReference type="EMBL" id="CP012036">
    <property type="protein sequence ID" value="ALF55941.1"/>
    <property type="molecule type" value="Genomic_DNA"/>
</dbReference>
<accession>A0A0M4T8J8</accession>
<protein>
    <submittedName>
        <fullName evidence="1">Toxin RelE</fullName>
    </submittedName>
</protein>